<dbReference type="GO" id="GO:0046872">
    <property type="term" value="F:metal ion binding"/>
    <property type="evidence" value="ECO:0007669"/>
    <property type="project" value="UniProtKB-KW"/>
</dbReference>
<dbReference type="PROSITE" id="PS00793">
    <property type="entry name" value="DHPS_2"/>
    <property type="match status" value="1"/>
</dbReference>
<dbReference type="PROSITE" id="PS50972">
    <property type="entry name" value="PTERIN_BINDING"/>
    <property type="match status" value="1"/>
</dbReference>
<dbReference type="GO" id="GO:0004156">
    <property type="term" value="F:dihydropteroate synthase activity"/>
    <property type="evidence" value="ECO:0007669"/>
    <property type="project" value="UniProtKB-EC"/>
</dbReference>
<dbReference type="EC" id="2.5.1.15" evidence="4"/>
<accession>A0A7C3II10</accession>
<reference evidence="10" key="1">
    <citation type="journal article" date="2020" name="mSystems">
        <title>Genome- and Community-Level Interaction Insights into Carbon Utilization and Element Cycling Functions of Hydrothermarchaeota in Hydrothermal Sediment.</title>
        <authorList>
            <person name="Zhou Z."/>
            <person name="Liu Y."/>
            <person name="Xu W."/>
            <person name="Pan J."/>
            <person name="Luo Z.H."/>
            <person name="Li M."/>
        </authorList>
    </citation>
    <scope>NUCLEOTIDE SEQUENCE [LARGE SCALE GENOMIC DNA]</scope>
    <source>
        <strain evidence="10">SpSt-503</strain>
    </source>
</reference>
<keyword evidence="7" id="KW-0460">Magnesium</keyword>
<dbReference type="PANTHER" id="PTHR20941">
    <property type="entry name" value="FOLATE SYNTHESIS PROTEINS"/>
    <property type="match status" value="1"/>
</dbReference>
<dbReference type="AlphaFoldDB" id="A0A7C3II10"/>
<keyword evidence="5 10" id="KW-0808">Transferase</keyword>
<sequence length="281" mass="30404">MTAVIKLPNGQILDLRGMPLVMAIINCTDDSFYAPSRAQAEVAVERALEAAAAGADIIDFGAESTRPGSAYVDEEEELRRLIPVVRSFCRQSSVPVSVDTRKAAVARAALDEGAMIINDISALQDDVEMATLCAKAHVPVVLMHKKGIPATMQNHPYYTDVVKEVNEFLLTAAEKAEKAGIGHDKIILDPGFGFGKRLEDNLDLLAHLAEIGNGDYPLLIGLSRKSFIGAITGRDAEERLAGTLAAHAAVYYRGAKIFRVHDVKETIDLIKVLNAIEQRKG</sequence>
<evidence type="ECO:0000256" key="8">
    <source>
        <dbReference type="ARBA" id="ARBA00022909"/>
    </source>
</evidence>
<evidence type="ECO:0000256" key="2">
    <source>
        <dbReference type="ARBA" id="ARBA00001946"/>
    </source>
</evidence>
<dbReference type="PANTHER" id="PTHR20941:SF1">
    <property type="entry name" value="FOLIC ACID SYNTHESIS PROTEIN FOL1"/>
    <property type="match status" value="1"/>
</dbReference>
<evidence type="ECO:0000256" key="6">
    <source>
        <dbReference type="ARBA" id="ARBA00022723"/>
    </source>
</evidence>
<dbReference type="InterPro" id="IPR000489">
    <property type="entry name" value="Pterin-binding_dom"/>
</dbReference>
<dbReference type="Gene3D" id="3.20.20.20">
    <property type="entry name" value="Dihydropteroate synthase-like"/>
    <property type="match status" value="1"/>
</dbReference>
<evidence type="ECO:0000256" key="4">
    <source>
        <dbReference type="ARBA" id="ARBA00012458"/>
    </source>
</evidence>
<dbReference type="EMBL" id="DSVL01000325">
    <property type="protein sequence ID" value="HFH29944.1"/>
    <property type="molecule type" value="Genomic_DNA"/>
</dbReference>
<comment type="cofactor">
    <cofactor evidence="2">
        <name>Mg(2+)</name>
        <dbReference type="ChEBI" id="CHEBI:18420"/>
    </cofactor>
</comment>
<evidence type="ECO:0000259" key="9">
    <source>
        <dbReference type="PROSITE" id="PS50972"/>
    </source>
</evidence>
<name>A0A7C3II10_9SPIR</name>
<evidence type="ECO:0000256" key="3">
    <source>
        <dbReference type="ARBA" id="ARBA00004763"/>
    </source>
</evidence>
<comment type="caution">
    <text evidence="10">The sequence shown here is derived from an EMBL/GenBank/DDBJ whole genome shotgun (WGS) entry which is preliminary data.</text>
</comment>
<dbReference type="SUPFAM" id="SSF51717">
    <property type="entry name" value="Dihydropteroate synthetase-like"/>
    <property type="match status" value="1"/>
</dbReference>
<evidence type="ECO:0000256" key="1">
    <source>
        <dbReference type="ARBA" id="ARBA00000012"/>
    </source>
</evidence>
<dbReference type="Pfam" id="PF00809">
    <property type="entry name" value="Pterin_bind"/>
    <property type="match status" value="1"/>
</dbReference>
<protein>
    <recommendedName>
        <fullName evidence="4">dihydropteroate synthase</fullName>
        <ecNumber evidence="4">2.5.1.15</ecNumber>
    </recommendedName>
</protein>
<dbReference type="NCBIfam" id="TIGR01496">
    <property type="entry name" value="DHPS"/>
    <property type="match status" value="1"/>
</dbReference>
<comment type="catalytic activity">
    <reaction evidence="1">
        <text>(7,8-dihydropterin-6-yl)methyl diphosphate + 4-aminobenzoate = 7,8-dihydropteroate + diphosphate</text>
        <dbReference type="Rhea" id="RHEA:19949"/>
        <dbReference type="ChEBI" id="CHEBI:17836"/>
        <dbReference type="ChEBI" id="CHEBI:17839"/>
        <dbReference type="ChEBI" id="CHEBI:33019"/>
        <dbReference type="ChEBI" id="CHEBI:72950"/>
        <dbReference type="EC" id="2.5.1.15"/>
    </reaction>
</comment>
<keyword evidence="8" id="KW-0289">Folate biosynthesis</keyword>
<dbReference type="InterPro" id="IPR006390">
    <property type="entry name" value="DHP_synth_dom"/>
</dbReference>
<gene>
    <name evidence="10" type="primary">folP</name>
    <name evidence="10" type="ORF">ENS59_10615</name>
</gene>
<feature type="domain" description="Pterin-binding" evidence="9">
    <location>
        <begin position="19"/>
        <end position="271"/>
    </location>
</feature>
<organism evidence="10">
    <name type="scientific">Gracilinema caldarium</name>
    <dbReference type="NCBI Taxonomy" id="215591"/>
    <lineage>
        <taxon>Bacteria</taxon>
        <taxon>Pseudomonadati</taxon>
        <taxon>Spirochaetota</taxon>
        <taxon>Spirochaetia</taxon>
        <taxon>Spirochaetales</taxon>
        <taxon>Breznakiellaceae</taxon>
        <taxon>Gracilinema</taxon>
    </lineage>
</organism>
<dbReference type="InterPro" id="IPR011005">
    <property type="entry name" value="Dihydropteroate_synth-like_sf"/>
</dbReference>
<evidence type="ECO:0000313" key="10">
    <source>
        <dbReference type="EMBL" id="HFH29944.1"/>
    </source>
</evidence>
<dbReference type="GO" id="GO:0046656">
    <property type="term" value="P:folic acid biosynthetic process"/>
    <property type="evidence" value="ECO:0007669"/>
    <property type="project" value="UniProtKB-KW"/>
</dbReference>
<dbReference type="GO" id="GO:0046654">
    <property type="term" value="P:tetrahydrofolate biosynthetic process"/>
    <property type="evidence" value="ECO:0007669"/>
    <property type="project" value="TreeGrafter"/>
</dbReference>
<keyword evidence="6" id="KW-0479">Metal-binding</keyword>
<evidence type="ECO:0000256" key="5">
    <source>
        <dbReference type="ARBA" id="ARBA00022679"/>
    </source>
</evidence>
<comment type="pathway">
    <text evidence="3">Cofactor biosynthesis; tetrahydrofolate biosynthesis; 7,8-dihydrofolate from 2-amino-4-hydroxy-6-hydroxymethyl-7,8-dihydropteridine diphosphate and 4-aminobenzoate: step 1/2.</text>
</comment>
<proteinExistence type="predicted"/>
<evidence type="ECO:0000256" key="7">
    <source>
        <dbReference type="ARBA" id="ARBA00022842"/>
    </source>
</evidence>
<dbReference type="InterPro" id="IPR045031">
    <property type="entry name" value="DHP_synth-like"/>
</dbReference>
<dbReference type="GO" id="GO:0005829">
    <property type="term" value="C:cytosol"/>
    <property type="evidence" value="ECO:0007669"/>
    <property type="project" value="TreeGrafter"/>
</dbReference>
<dbReference type="CDD" id="cd00739">
    <property type="entry name" value="DHPS"/>
    <property type="match status" value="1"/>
</dbReference>